<keyword evidence="4" id="KW-1185">Reference proteome</keyword>
<dbReference type="OrthoDB" id="6363454at2759"/>
<dbReference type="AlphaFoldDB" id="A0A553MX82"/>
<reference evidence="3 4" key="1">
    <citation type="journal article" date="2019" name="Sci. Data">
        <title>Hybrid genome assembly and annotation of Danionella translucida.</title>
        <authorList>
            <person name="Kadobianskyi M."/>
            <person name="Schulze L."/>
            <person name="Schuelke M."/>
            <person name="Judkewitz B."/>
        </authorList>
    </citation>
    <scope>NUCLEOTIDE SEQUENCE [LARGE SCALE GENOMIC DNA]</scope>
    <source>
        <strain evidence="3 4">Bolton</strain>
    </source>
</reference>
<dbReference type="PANTHER" id="PTHR14096:SF64">
    <property type="match status" value="1"/>
</dbReference>
<feature type="compositionally biased region" description="Basic and acidic residues" evidence="2">
    <location>
        <begin position="444"/>
        <end position="463"/>
    </location>
</feature>
<dbReference type="GO" id="GO:0016020">
    <property type="term" value="C:membrane"/>
    <property type="evidence" value="ECO:0007669"/>
    <property type="project" value="TreeGrafter"/>
</dbReference>
<sequence length="1016" mass="113839">MDGDSLFGVSSPSEHFSFSDYDVKNDVENNVFPDFNGLNSEQSTSVHQTPLFSDFGLVEDPFPPPDWVFSPPPDFYRDETPDQFQNSSFSETWREDDIFQPFKEKLNSDPLLEFILSRQSKFQSDANIGFQETSSDLGFVNPPEAPDADSRTDEDFRISLSASGIQTADLQTFNPLFQPQKELQADKRTDLLLKAPGIMNESRGGEKPPADGGQKFRRRPVPAPRTKALKNFQQQQLAQAELQLTAVIQNDLEVHEDVLLIGQERCVEDWPEDSPELSPQWKPAGKLRLRRDSVKISGATDGDPGADGDGKKSGKLTLGRKLKGSLLVRRSSKDKIGEELKGSETNANSLHRGSKLAADGLEEEKTEAEHKSKRSTKPKIITQRRLSKGKSVDASVKMLSSQPQDEVISKPADLLSLTENNEDAKLKQPLKQKLSAPRRLSKSVPRDPFQDSDLDLQKRRQSLEFDPPLDGERSFPQTHRRNHDTKLKKKVSVKFVPQRGYVIGLSTLDKQEEKLNLEEVNDPELEGACGFSPDPHLKTLDTPLRDRNYLEELGYLESFDLKNQRLKEDALLDTEPKRRVSLQNSSYSSGFPGSSLWDPEGTAGEKAAPGWSSDAAQDHQDCRPKKAGKFKALRFPRRHSKKPPLLLVPPVSRRDSQGTKEDEFPQKEADLFRAADVKDFDWEEYTPGKDVTEDFLNPPGATSSNYYLSDDSAAEWTWTQTNPDEEQSQETVEGDEDTDSLMEWWNTVENWSEIPSNETISTKEEETVMFKAVADRVHRGLRVYLKLFTERAERLYQHVLILFSIADDINSFHQRSKFANIAGGTTTAVGGAAAIAGLALAPVTFGASIIVSAIGLGVATAGGITAASASISDNIHNMHDRKKIEVIVLDFEAQLVEMHQCLLFISEGLSRLRLHPLLRRNHYYTGDWEVRRALQTISLVSEPLDRAEEIMSKTLTKLASLQKGFDKYFTKDSKEVKKGCKKEVTGEVRSLAKRLHEGLVELNAIREQMLDASGNI</sequence>
<dbReference type="GO" id="GO:0008289">
    <property type="term" value="F:lipid binding"/>
    <property type="evidence" value="ECO:0007669"/>
    <property type="project" value="InterPro"/>
</dbReference>
<feature type="region of interest" description="Disordered" evidence="2">
    <location>
        <begin position="133"/>
        <end position="152"/>
    </location>
</feature>
<protein>
    <submittedName>
        <fullName evidence="3">Uncharacterized protein</fullName>
    </submittedName>
</protein>
<organism evidence="3 4">
    <name type="scientific">Danionella cerebrum</name>
    <dbReference type="NCBI Taxonomy" id="2873325"/>
    <lineage>
        <taxon>Eukaryota</taxon>
        <taxon>Metazoa</taxon>
        <taxon>Chordata</taxon>
        <taxon>Craniata</taxon>
        <taxon>Vertebrata</taxon>
        <taxon>Euteleostomi</taxon>
        <taxon>Actinopterygii</taxon>
        <taxon>Neopterygii</taxon>
        <taxon>Teleostei</taxon>
        <taxon>Ostariophysi</taxon>
        <taxon>Cypriniformes</taxon>
        <taxon>Danionidae</taxon>
        <taxon>Danioninae</taxon>
        <taxon>Danionella</taxon>
    </lineage>
</organism>
<gene>
    <name evidence="3" type="ORF">DNTS_012033</name>
</gene>
<feature type="region of interest" description="Disordered" evidence="2">
    <location>
        <begin position="359"/>
        <end position="486"/>
    </location>
</feature>
<dbReference type="GO" id="GO:0005576">
    <property type="term" value="C:extracellular region"/>
    <property type="evidence" value="ECO:0007669"/>
    <property type="project" value="InterPro"/>
</dbReference>
<feature type="region of interest" description="Disordered" evidence="2">
    <location>
        <begin position="196"/>
        <end position="225"/>
    </location>
</feature>
<dbReference type="PANTHER" id="PTHR14096">
    <property type="entry name" value="APOLIPOPROTEIN L"/>
    <property type="match status" value="1"/>
</dbReference>
<evidence type="ECO:0000256" key="1">
    <source>
        <dbReference type="ARBA" id="ARBA00010090"/>
    </source>
</evidence>
<proteinExistence type="inferred from homology"/>
<dbReference type="GO" id="GO:0042157">
    <property type="term" value="P:lipoprotein metabolic process"/>
    <property type="evidence" value="ECO:0007669"/>
    <property type="project" value="InterPro"/>
</dbReference>
<dbReference type="EMBL" id="SRMA01027225">
    <property type="protein sequence ID" value="TRY57767.1"/>
    <property type="molecule type" value="Genomic_DNA"/>
</dbReference>
<evidence type="ECO:0000256" key="2">
    <source>
        <dbReference type="SAM" id="MobiDB-lite"/>
    </source>
</evidence>
<feature type="compositionally biased region" description="Low complexity" evidence="2">
    <location>
        <begin position="585"/>
        <end position="595"/>
    </location>
</feature>
<dbReference type="STRING" id="623744.A0A553MX82"/>
<dbReference type="Pfam" id="PF05461">
    <property type="entry name" value="ApoL"/>
    <property type="match status" value="1"/>
</dbReference>
<dbReference type="InterPro" id="IPR008405">
    <property type="entry name" value="ApoL"/>
</dbReference>
<evidence type="ECO:0000313" key="3">
    <source>
        <dbReference type="EMBL" id="TRY57767.1"/>
    </source>
</evidence>
<feature type="region of interest" description="Disordered" evidence="2">
    <location>
        <begin position="68"/>
        <end position="89"/>
    </location>
</feature>
<comment type="similarity">
    <text evidence="1">Belongs to the apolipoprotein L family.</text>
</comment>
<evidence type="ECO:0000313" key="4">
    <source>
        <dbReference type="Proteomes" id="UP000316079"/>
    </source>
</evidence>
<feature type="region of interest" description="Disordered" evidence="2">
    <location>
        <begin position="583"/>
        <end position="623"/>
    </location>
</feature>
<feature type="region of interest" description="Disordered" evidence="2">
    <location>
        <begin position="292"/>
        <end position="316"/>
    </location>
</feature>
<comment type="caution">
    <text evidence="3">The sequence shown here is derived from an EMBL/GenBank/DDBJ whole genome shotgun (WGS) entry which is preliminary data.</text>
</comment>
<dbReference type="GO" id="GO:0006869">
    <property type="term" value="P:lipid transport"/>
    <property type="evidence" value="ECO:0007669"/>
    <property type="project" value="InterPro"/>
</dbReference>
<feature type="compositionally biased region" description="Basic and acidic residues" evidence="2">
    <location>
        <begin position="652"/>
        <end position="664"/>
    </location>
</feature>
<name>A0A553MX82_9TELE</name>
<accession>A0A553MX82</accession>
<feature type="region of interest" description="Disordered" evidence="2">
    <location>
        <begin position="641"/>
        <end position="664"/>
    </location>
</feature>
<dbReference type="Proteomes" id="UP000316079">
    <property type="component" value="Unassembled WGS sequence"/>
</dbReference>